<protein>
    <recommendedName>
        <fullName evidence="1">PKD-like domain-containing protein</fullName>
    </recommendedName>
</protein>
<reference evidence="2 3" key="1">
    <citation type="submission" date="2020-04" db="EMBL/GenBank/DDBJ databases">
        <title>Chitinophaga sp. G-6-1-13 sp. nov., isolated from soil.</title>
        <authorList>
            <person name="Dahal R.H."/>
            <person name="Chaudhary D.K."/>
        </authorList>
    </citation>
    <scope>NUCLEOTIDE SEQUENCE [LARGE SCALE GENOMIC DNA]</scope>
    <source>
        <strain evidence="2 3">G-6-1-13</strain>
    </source>
</reference>
<dbReference type="Gene3D" id="2.60.120.260">
    <property type="entry name" value="Galactose-binding domain-like"/>
    <property type="match status" value="1"/>
</dbReference>
<keyword evidence="3" id="KW-1185">Reference proteome</keyword>
<accession>A0A848GL93</accession>
<sequence>MKNNPAIAGFVVNNTYGPNPQDFSTGSYLFRVTDSCGTYDLPAVVMEKDVYRYKWTYSMQQTCAGGKITPSGTKTYAGLTDNSVYYKITDGPSGVGTVIRNGESLILSKPGEYTIAIGANNYIIDYKVNSKKITYYNPQDLNLDRNQTLGWVCPGAAPNTGTIRTQAIGGRSGSRQYTYKLAEQGKGATGPYLDSNNTGRFSSNVRYSLMKNTNYSIQVVDECETSIVQDIQILDFATYQIITTDKPMFCVGDTVYLKAINLPTTAKNYYWEFPNSSTIREGQSQVIYNVDSSKAGKYKVTINSDLCGQPIKGEVDIKVAPYTIRCYSAVTDTSVNPYIHGLLGNWRPSRNYVYYGARAQADPAVKTDIRRDGAYGDFMSFWEKQTASWTPHQDTSRWVWNAESTVFSKKGFELENKDPLGRYNAGLYGYDGAVPVAVVQNSRYRESGFDGFEDYDFVAGKCDDGFCPVGRHFDFSRYKNKLSNEQSHTGRFSLKAAKGDSIMLSALVTDSDRLLTAPDFQQAIKCNTNVLKAVRLNPGVLVPDFSPVAGKRFLFSVWVKEEQDCKCTSYSSSEITLLVGGPVRVTTTAQPKGAIIDGWQQYEGVIDVPQGSTAFNVVIVPKNNVNVYYDDLRVHPYNANMKSFVYDPVNLRLMAELDENNYATLYEYDDDGTLTRVKKETERGVKTIKETRSALLKETAQ</sequence>
<dbReference type="EMBL" id="JABBGC010000001">
    <property type="protein sequence ID" value="NML38401.1"/>
    <property type="molecule type" value="Genomic_DNA"/>
</dbReference>
<dbReference type="InterPro" id="IPR045829">
    <property type="entry name" value="PKD_6"/>
</dbReference>
<comment type="caution">
    <text evidence="2">The sequence shown here is derived from an EMBL/GenBank/DDBJ whole genome shotgun (WGS) entry which is preliminary data.</text>
</comment>
<evidence type="ECO:0000313" key="2">
    <source>
        <dbReference type="EMBL" id="NML38401.1"/>
    </source>
</evidence>
<evidence type="ECO:0000259" key="1">
    <source>
        <dbReference type="Pfam" id="PF19408"/>
    </source>
</evidence>
<proteinExistence type="predicted"/>
<dbReference type="Gene3D" id="2.60.40.10">
    <property type="entry name" value="Immunoglobulins"/>
    <property type="match status" value="1"/>
</dbReference>
<gene>
    <name evidence="2" type="ORF">HHL17_14430</name>
</gene>
<evidence type="ECO:0000313" key="3">
    <source>
        <dbReference type="Proteomes" id="UP000583266"/>
    </source>
</evidence>
<feature type="domain" description="PKD-like" evidence="1">
    <location>
        <begin position="242"/>
        <end position="310"/>
    </location>
</feature>
<dbReference type="Pfam" id="PF19408">
    <property type="entry name" value="PKD_6"/>
    <property type="match status" value="1"/>
</dbReference>
<name>A0A848GL93_9BACT</name>
<dbReference type="AlphaFoldDB" id="A0A848GL93"/>
<dbReference type="RefSeq" id="WP_169225398.1">
    <property type="nucleotide sequence ID" value="NZ_JABBGC010000001.1"/>
</dbReference>
<dbReference type="InterPro" id="IPR013783">
    <property type="entry name" value="Ig-like_fold"/>
</dbReference>
<organism evidence="2 3">
    <name type="scientific">Chitinophaga fulva</name>
    <dbReference type="NCBI Taxonomy" id="2728842"/>
    <lineage>
        <taxon>Bacteria</taxon>
        <taxon>Pseudomonadati</taxon>
        <taxon>Bacteroidota</taxon>
        <taxon>Chitinophagia</taxon>
        <taxon>Chitinophagales</taxon>
        <taxon>Chitinophagaceae</taxon>
        <taxon>Chitinophaga</taxon>
    </lineage>
</organism>
<dbReference type="Proteomes" id="UP000583266">
    <property type="component" value="Unassembled WGS sequence"/>
</dbReference>